<dbReference type="STRING" id="1400863.BN873_410009"/>
<protein>
    <submittedName>
        <fullName evidence="1">Lipoprotein</fullName>
    </submittedName>
</protein>
<organism evidence="1 2">
    <name type="scientific">Candidatus Competibacter denitrificans Run_A_D11</name>
    <dbReference type="NCBI Taxonomy" id="1400863"/>
    <lineage>
        <taxon>Bacteria</taxon>
        <taxon>Pseudomonadati</taxon>
        <taxon>Pseudomonadota</taxon>
        <taxon>Gammaproteobacteria</taxon>
        <taxon>Candidatus Competibacteraceae</taxon>
        <taxon>Candidatus Competibacter</taxon>
    </lineage>
</organism>
<keyword evidence="1" id="KW-0449">Lipoprotein</keyword>
<dbReference type="InterPro" id="IPR021847">
    <property type="entry name" value="DUF3443"/>
</dbReference>
<comment type="caution">
    <text evidence="1">The sequence shown here is derived from an EMBL/GenBank/DDBJ whole genome shotgun (WGS) entry which is preliminary data.</text>
</comment>
<evidence type="ECO:0000313" key="2">
    <source>
        <dbReference type="Proteomes" id="UP000035760"/>
    </source>
</evidence>
<dbReference type="EMBL" id="CBTJ020000049">
    <property type="protein sequence ID" value="CDI03162.1"/>
    <property type="molecule type" value="Genomic_DNA"/>
</dbReference>
<proteinExistence type="predicted"/>
<dbReference type="AlphaFoldDB" id="W6M656"/>
<dbReference type="PROSITE" id="PS51257">
    <property type="entry name" value="PROKAR_LIPOPROTEIN"/>
    <property type="match status" value="1"/>
</dbReference>
<reference evidence="1" key="1">
    <citation type="submission" date="2013-07" db="EMBL/GenBank/DDBJ databases">
        <authorList>
            <person name="McIlroy S."/>
        </authorList>
    </citation>
    <scope>NUCLEOTIDE SEQUENCE [LARGE SCALE GENOMIC DNA]</scope>
    <source>
        <strain evidence="1">Run_A_D11</strain>
    </source>
</reference>
<dbReference type="Proteomes" id="UP000035760">
    <property type="component" value="Unassembled WGS sequence"/>
</dbReference>
<dbReference type="OrthoDB" id="5289858at2"/>
<accession>W6M656</accession>
<gene>
    <name evidence="1" type="ORF">BN873_410009</name>
</gene>
<name>W6M656_9GAMM</name>
<evidence type="ECO:0000313" key="1">
    <source>
        <dbReference type="EMBL" id="CDI03162.1"/>
    </source>
</evidence>
<dbReference type="Pfam" id="PF11925">
    <property type="entry name" value="DUF3443"/>
    <property type="match status" value="1"/>
</dbReference>
<reference evidence="1" key="2">
    <citation type="submission" date="2014-03" db="EMBL/GenBank/DDBJ databases">
        <title>Candidatus Competibacter-lineage genomes retrieved from metagenomes reveal functional metabolic diversity.</title>
        <authorList>
            <person name="McIlroy S.J."/>
            <person name="Albertsen M."/>
            <person name="Andresen E.K."/>
            <person name="Saunders A.M."/>
            <person name="Kristiansen R."/>
            <person name="Stokholm-Bjerregaard M."/>
            <person name="Nielsen K.L."/>
            <person name="Nielsen P.H."/>
        </authorList>
    </citation>
    <scope>NUCLEOTIDE SEQUENCE</scope>
    <source>
        <strain evidence="1">Run_A_D11</strain>
    </source>
</reference>
<dbReference type="RefSeq" id="WP_048673700.1">
    <property type="nucleotide sequence ID" value="NZ_CBTJ020000049.1"/>
</dbReference>
<keyword evidence="2" id="KW-1185">Reference proteome</keyword>
<sequence>MRLFGFLVLISGVVLGVGCGGGGGGDSGTTPAGVTSVRVTCTPATVRSGGTSHCSAAVAGSGNYSTAVSWTTSAGSIAASGVLTAPLVSSITPVTVTATSTQDGSRSGSATVTVNPAGSAQNVHPIVVDGGPPGLGADYYVNGLFTSVRVCEPGSTSRCQTIDHVLVDTGAVGVRMLSAAAGGQLGLSLPAHTASDGNPLVQCMQFLDGFTWGPIALADIYLGDQLASSVPIQVIAPADAPAVPSSCRNTGGSNENTLSRLGANGILGIGLFLEDCGDSCAQQALNVYYSCSTSSCVETAVPTARQVQNPVAMFSNDNNGLIVQLPSIANAGQESVTGSLVFGIGTQPNNGLGNAAVYTTDARGNFTATYNGASYSSSFIDSGSNGIFFLSAAVTGLPACQGIYSGFYCPATETTFTVTNTGRNGVSGAVTFSVANAQTLIDSKRKAFNNLAGVLAGRFDYGLPFFFGRNVYVAIEGRNTPGGVGPYWAY</sequence>